<evidence type="ECO:0000313" key="5">
    <source>
        <dbReference type="Proteomes" id="UP000033115"/>
    </source>
</evidence>
<name>A0A0E3JZB2_CLOSL</name>
<dbReference type="RefSeq" id="WP_029162639.1">
    <property type="nucleotide sequence ID" value="NZ_CP009933.1"/>
</dbReference>
<keyword evidence="1" id="KW-0409">Iron storage</keyword>
<dbReference type="GO" id="GO:0005829">
    <property type="term" value="C:cytosol"/>
    <property type="evidence" value="ECO:0007669"/>
    <property type="project" value="TreeGrafter"/>
</dbReference>
<evidence type="ECO:0000313" key="4">
    <source>
        <dbReference type="EMBL" id="AKA69618.1"/>
    </source>
</evidence>
<gene>
    <name evidence="4" type="ORF">CSCA_2493</name>
</gene>
<dbReference type="KEGG" id="csq:CSCA_2493"/>
<dbReference type="InterPro" id="IPR012347">
    <property type="entry name" value="Ferritin-like"/>
</dbReference>
<dbReference type="GO" id="GO:0006879">
    <property type="term" value="P:intracellular iron ion homeostasis"/>
    <property type="evidence" value="ECO:0007669"/>
    <property type="project" value="UniProtKB-KW"/>
</dbReference>
<dbReference type="CDD" id="cd07908">
    <property type="entry name" value="Mn_catalase_like"/>
    <property type="match status" value="1"/>
</dbReference>
<dbReference type="EMBL" id="CP009933">
    <property type="protein sequence ID" value="AKA69618.1"/>
    <property type="molecule type" value="Genomic_DNA"/>
</dbReference>
<dbReference type="GO" id="GO:0020037">
    <property type="term" value="F:heme binding"/>
    <property type="evidence" value="ECO:0007669"/>
    <property type="project" value="TreeGrafter"/>
</dbReference>
<dbReference type="Proteomes" id="UP000033115">
    <property type="component" value="Chromosome"/>
</dbReference>
<accession>A0A0E3JZB2</accession>
<dbReference type="STRING" id="1548.CSCA_2493"/>
<evidence type="ECO:0000256" key="1">
    <source>
        <dbReference type="ARBA" id="ARBA00022434"/>
    </source>
</evidence>
<dbReference type="Pfam" id="PF02915">
    <property type="entry name" value="Rubrerythrin"/>
    <property type="match status" value="1"/>
</dbReference>
<dbReference type="PANTHER" id="PTHR30295:SF0">
    <property type="entry name" value="BACTERIOFERRITIN"/>
    <property type="match status" value="1"/>
</dbReference>
<dbReference type="InterPro" id="IPR003251">
    <property type="entry name" value="Rr_diiron-bd_dom"/>
</dbReference>
<dbReference type="SUPFAM" id="SSF47240">
    <property type="entry name" value="Ferritin-like"/>
    <property type="match status" value="1"/>
</dbReference>
<sequence>MPGDISKYTKYIVNEPYPEPKVEGKNIFYANLLLEDYAGMVSELTAINLYIFQHIVSEGKYNDFAELIGGIAMAEMKHLELLGDTIKLLGVKPVYANSTCPFTKLWTAKYVNFTTAIKAMIAEAIRSEKKAINQYKRHVILIKDEFIKKLINRIIVDEELHLKLLEEMYEKY</sequence>
<dbReference type="GO" id="GO:0004322">
    <property type="term" value="F:ferroxidase activity"/>
    <property type="evidence" value="ECO:0007669"/>
    <property type="project" value="TreeGrafter"/>
</dbReference>
<dbReference type="Gene3D" id="1.20.1260.10">
    <property type="match status" value="1"/>
</dbReference>
<proteinExistence type="predicted"/>
<dbReference type="InterPro" id="IPR009078">
    <property type="entry name" value="Ferritin-like_SF"/>
</dbReference>
<dbReference type="HOGENOM" id="CLU_102478_1_0_9"/>
<organism evidence="4 5">
    <name type="scientific">Clostridium scatologenes</name>
    <dbReference type="NCBI Taxonomy" id="1548"/>
    <lineage>
        <taxon>Bacteria</taxon>
        <taxon>Bacillati</taxon>
        <taxon>Bacillota</taxon>
        <taxon>Clostridia</taxon>
        <taxon>Eubacteriales</taxon>
        <taxon>Clostridiaceae</taxon>
        <taxon>Clostridium</taxon>
    </lineage>
</organism>
<keyword evidence="2" id="KW-0408">Iron</keyword>
<reference evidence="4 5" key="1">
    <citation type="journal article" date="2015" name="J. Biotechnol.">
        <title>Complete genome sequence of a malodorant-producing acetogen, Clostridium scatologenes ATCC 25775(T).</title>
        <authorList>
            <person name="Zhu Z."/>
            <person name="Guo T."/>
            <person name="Zheng H."/>
            <person name="Song T."/>
            <person name="Ouyang P."/>
            <person name="Xie J."/>
        </authorList>
    </citation>
    <scope>NUCLEOTIDE SEQUENCE [LARGE SCALE GENOMIC DNA]</scope>
    <source>
        <strain evidence="4 5">ATCC 25775</strain>
    </source>
</reference>
<dbReference type="PANTHER" id="PTHR30295">
    <property type="entry name" value="BACTERIOFERRITIN"/>
    <property type="match status" value="1"/>
</dbReference>
<evidence type="ECO:0000259" key="3">
    <source>
        <dbReference type="Pfam" id="PF02915"/>
    </source>
</evidence>
<feature type="domain" description="Rubrerythrin diiron-binding" evidence="3">
    <location>
        <begin position="41"/>
        <end position="169"/>
    </location>
</feature>
<keyword evidence="5" id="KW-1185">Reference proteome</keyword>
<dbReference type="GO" id="GO:0005506">
    <property type="term" value="F:iron ion binding"/>
    <property type="evidence" value="ECO:0007669"/>
    <property type="project" value="TreeGrafter"/>
</dbReference>
<evidence type="ECO:0000256" key="2">
    <source>
        <dbReference type="ARBA" id="ARBA00023004"/>
    </source>
</evidence>
<dbReference type="AlphaFoldDB" id="A0A0E3JZB2"/>
<protein>
    <submittedName>
        <fullName evidence="4">Rubrerythrin</fullName>
    </submittedName>
</protein>